<proteinExistence type="predicted"/>
<dbReference type="PANTHER" id="PTHR24061:SF545">
    <property type="entry name" value="VOMERONASAL 2, RECEPTOR 118-RELATED"/>
    <property type="match status" value="1"/>
</dbReference>
<keyword evidence="3" id="KW-1185">Reference proteome</keyword>
<reference evidence="2 3" key="1">
    <citation type="submission" date="2019-01" db="EMBL/GenBank/DDBJ databases">
        <authorList>
            <person name="Alioto T."/>
            <person name="Alioto T."/>
        </authorList>
    </citation>
    <scope>NUCLEOTIDE SEQUENCE [LARGE SCALE GENOMIC DNA]</scope>
</reference>
<sequence length="165" mass="18508">MFQNGYGFYGSVIFSHQRRDHPEFGTFLRRVQSSTYPGNIFHKSFWHSAFECSEVGGTTGTIQMIPECFLDMLPLQYFEVTMSAHSYIVYSAVHAVAWALPGMFLIRSEAGSIEGRAPVVSNLWKIRFPLKGNASLRVHLTASGQAEFPPDILVAATHLSIPEFF</sequence>
<dbReference type="InterPro" id="IPR028082">
    <property type="entry name" value="Peripla_BP_I"/>
</dbReference>
<name>A0A485N8B6_LYNPA</name>
<keyword evidence="1" id="KW-0732">Signal</keyword>
<protein>
    <submittedName>
        <fullName evidence="2">Uncharacterized protein</fullName>
    </submittedName>
</protein>
<gene>
    <name evidence="2" type="ORF">LYPA_23C021357</name>
</gene>
<dbReference type="InterPro" id="IPR000068">
    <property type="entry name" value="GPCR_3_Ca_sens_rcpt-rel"/>
</dbReference>
<dbReference type="GO" id="GO:0005886">
    <property type="term" value="C:plasma membrane"/>
    <property type="evidence" value="ECO:0007669"/>
    <property type="project" value="TreeGrafter"/>
</dbReference>
<accession>A0A485N8B6</accession>
<dbReference type="Proteomes" id="UP000386466">
    <property type="component" value="Unassembled WGS sequence"/>
</dbReference>
<dbReference type="GO" id="GO:0004930">
    <property type="term" value="F:G protein-coupled receptor activity"/>
    <property type="evidence" value="ECO:0007669"/>
    <property type="project" value="InterPro"/>
</dbReference>
<evidence type="ECO:0000313" key="3">
    <source>
        <dbReference type="Proteomes" id="UP000386466"/>
    </source>
</evidence>
<dbReference type="AlphaFoldDB" id="A0A485N8B6"/>
<dbReference type="EMBL" id="CAAGRJ010011533">
    <property type="protein sequence ID" value="VFV28563.1"/>
    <property type="molecule type" value="Genomic_DNA"/>
</dbReference>
<dbReference type="PANTHER" id="PTHR24061">
    <property type="entry name" value="CALCIUM-SENSING RECEPTOR-RELATED"/>
    <property type="match status" value="1"/>
</dbReference>
<dbReference type="SUPFAM" id="SSF53822">
    <property type="entry name" value="Periplasmic binding protein-like I"/>
    <property type="match status" value="1"/>
</dbReference>
<evidence type="ECO:0000313" key="2">
    <source>
        <dbReference type="EMBL" id="VFV28563.1"/>
    </source>
</evidence>
<evidence type="ECO:0000256" key="1">
    <source>
        <dbReference type="ARBA" id="ARBA00022729"/>
    </source>
</evidence>
<dbReference type="Gene3D" id="3.40.50.2300">
    <property type="match status" value="2"/>
</dbReference>
<organism evidence="2 3">
    <name type="scientific">Lynx pardinus</name>
    <name type="common">Iberian lynx</name>
    <name type="synonym">Felis pardina</name>
    <dbReference type="NCBI Taxonomy" id="191816"/>
    <lineage>
        <taxon>Eukaryota</taxon>
        <taxon>Metazoa</taxon>
        <taxon>Chordata</taxon>
        <taxon>Craniata</taxon>
        <taxon>Vertebrata</taxon>
        <taxon>Euteleostomi</taxon>
        <taxon>Mammalia</taxon>
        <taxon>Eutheria</taxon>
        <taxon>Laurasiatheria</taxon>
        <taxon>Carnivora</taxon>
        <taxon>Feliformia</taxon>
        <taxon>Felidae</taxon>
        <taxon>Felinae</taxon>
        <taxon>Lynx</taxon>
    </lineage>
</organism>